<keyword evidence="2" id="KW-0614">Plasmid</keyword>
<evidence type="ECO:0000313" key="3">
    <source>
        <dbReference type="Proteomes" id="UP000218628"/>
    </source>
</evidence>
<feature type="transmembrane region" description="Helical" evidence="1">
    <location>
        <begin position="97"/>
        <end position="117"/>
    </location>
</feature>
<feature type="transmembrane region" description="Helical" evidence="1">
    <location>
        <begin position="69"/>
        <end position="91"/>
    </location>
</feature>
<keyword evidence="1" id="KW-0812">Transmembrane</keyword>
<dbReference type="Proteomes" id="UP000218628">
    <property type="component" value="Plasmid unnamed"/>
</dbReference>
<name>A0A291DCL9_9MICC</name>
<gene>
    <name evidence="2" type="ORF">CO690_00110</name>
</gene>
<organism evidence="2 3">
    <name type="scientific">Rothia mucilaginosa</name>
    <dbReference type="NCBI Taxonomy" id="43675"/>
    <lineage>
        <taxon>Bacteria</taxon>
        <taxon>Bacillati</taxon>
        <taxon>Actinomycetota</taxon>
        <taxon>Actinomycetes</taxon>
        <taxon>Micrococcales</taxon>
        <taxon>Micrococcaceae</taxon>
        <taxon>Rothia</taxon>
    </lineage>
</organism>
<feature type="transmembrane region" description="Helical" evidence="1">
    <location>
        <begin position="180"/>
        <end position="199"/>
    </location>
</feature>
<feature type="transmembrane region" description="Helical" evidence="1">
    <location>
        <begin position="137"/>
        <end position="168"/>
    </location>
</feature>
<protein>
    <submittedName>
        <fullName evidence="2">Uncharacterized protein</fullName>
    </submittedName>
</protein>
<feature type="transmembrane region" description="Helical" evidence="1">
    <location>
        <begin position="40"/>
        <end position="57"/>
    </location>
</feature>
<dbReference type="RefSeq" id="WP_096740546.1">
    <property type="nucleotide sequence ID" value="NZ_CP023509.1"/>
</dbReference>
<evidence type="ECO:0000256" key="1">
    <source>
        <dbReference type="SAM" id="Phobius"/>
    </source>
</evidence>
<evidence type="ECO:0000313" key="2">
    <source>
        <dbReference type="EMBL" id="ATF62154.1"/>
    </source>
</evidence>
<keyword evidence="1" id="KW-1133">Transmembrane helix</keyword>
<dbReference type="AlphaFoldDB" id="A0A291DCL9"/>
<dbReference type="EMBL" id="CP023509">
    <property type="protein sequence ID" value="ATF62154.1"/>
    <property type="molecule type" value="Genomic_DNA"/>
</dbReference>
<keyword evidence="1" id="KW-0472">Membrane</keyword>
<feature type="transmembrane region" description="Helical" evidence="1">
    <location>
        <begin position="12"/>
        <end position="34"/>
    </location>
</feature>
<geneLocation type="plasmid" evidence="2">
    <name>unnamed</name>
</geneLocation>
<proteinExistence type="predicted"/>
<reference evidence="3" key="1">
    <citation type="submission" date="2017-09" db="EMBL/GenBank/DDBJ databases">
        <title>FDA dAtabase for Regulatory Grade micrObial Sequences (FDA-ARGOS): Supporting development and validation of Infectious Disease Dx tests.</title>
        <authorList>
            <person name="Minogue T."/>
            <person name="Wolcott M."/>
            <person name="Wasieloski L."/>
            <person name="Aguilar W."/>
            <person name="Moore D."/>
            <person name="Tallon L."/>
            <person name="Sadzewicz L."/>
            <person name="Ott S."/>
            <person name="Zhao X."/>
            <person name="Nagaraj S."/>
            <person name="Vavikolanu K."/>
            <person name="Aluvathingal J."/>
            <person name="Nadendla S."/>
            <person name="Sichtig H."/>
        </authorList>
    </citation>
    <scope>NUCLEOTIDE SEQUENCE [LARGE SCALE GENOMIC DNA]</scope>
    <source>
        <strain evidence="3">FDAARGOS_369</strain>
        <plasmid evidence="3">Plasmid unnamed</plasmid>
    </source>
</reference>
<sequence>MTSSSQKVRSHPWLTVSCFVLSMGSFFLGLAGLWPTYGPSLILALFLIAAGPVITFGKRANVEATGFRTVTIMATVACGLVFSSFLNAGLIQSSEDAGAGATGGFMFLAALEMWAIIRQMQRSVPELIEGLDMKIALSAAAAAGSFGFYGLLALSLFCAAGSVASLWFRAKGWKVDITGLFASCALVMLSILAFVPWLVR</sequence>
<accession>A0A291DCL9</accession>